<accession>A0A8W8HSR4</accession>
<sequence length="91" mass="9878">MVAGKHLGNGTDYEYDGIIIAMGTRYEDTTGPVCYMCSCSNTGELDCCHTSRFIRELPGTCKIEQKGCHEVAVSKVEESQPCEGPISGVLR</sequence>
<dbReference type="Gene3D" id="2.60.40.1900">
    <property type="entry name" value="Beta-microseminoprotein (PSP94) domain"/>
    <property type="match status" value="1"/>
</dbReference>
<reference evidence="1" key="1">
    <citation type="submission" date="2022-08" db="UniProtKB">
        <authorList>
            <consortium name="EnsemblMetazoa"/>
        </authorList>
    </citation>
    <scope>IDENTIFICATION</scope>
    <source>
        <strain evidence="1">05x7-T-G4-1.051#20</strain>
    </source>
</reference>
<dbReference type="EnsemblMetazoa" id="G10871.1">
    <property type="protein sequence ID" value="G10871.1:cds"/>
    <property type="gene ID" value="G10871"/>
</dbReference>
<dbReference type="Proteomes" id="UP000005408">
    <property type="component" value="Unassembled WGS sequence"/>
</dbReference>
<evidence type="ECO:0000313" key="1">
    <source>
        <dbReference type="EnsemblMetazoa" id="G10871.1:cds"/>
    </source>
</evidence>
<keyword evidence="2" id="KW-1185">Reference proteome</keyword>
<dbReference type="AlphaFoldDB" id="A0A8W8HSR4"/>
<name>A0A8W8HSR4_MAGGI</name>
<proteinExistence type="predicted"/>
<evidence type="ECO:0000313" key="2">
    <source>
        <dbReference type="Proteomes" id="UP000005408"/>
    </source>
</evidence>
<protein>
    <submittedName>
        <fullName evidence="1">Uncharacterized protein</fullName>
    </submittedName>
</protein>
<organism evidence="1 2">
    <name type="scientific">Magallana gigas</name>
    <name type="common">Pacific oyster</name>
    <name type="synonym">Crassostrea gigas</name>
    <dbReference type="NCBI Taxonomy" id="29159"/>
    <lineage>
        <taxon>Eukaryota</taxon>
        <taxon>Metazoa</taxon>
        <taxon>Spiralia</taxon>
        <taxon>Lophotrochozoa</taxon>
        <taxon>Mollusca</taxon>
        <taxon>Bivalvia</taxon>
        <taxon>Autobranchia</taxon>
        <taxon>Pteriomorphia</taxon>
        <taxon>Ostreida</taxon>
        <taxon>Ostreoidea</taxon>
        <taxon>Ostreidae</taxon>
        <taxon>Magallana</taxon>
    </lineage>
</organism>